<name>A0AAW0YEN7_9TREE</name>
<evidence type="ECO:0000313" key="2">
    <source>
        <dbReference type="Proteomes" id="UP001388673"/>
    </source>
</evidence>
<gene>
    <name evidence="1" type="ORF">IAR55_006445</name>
</gene>
<dbReference type="RefSeq" id="XP_066799822.1">
    <property type="nucleotide sequence ID" value="XM_066949528.1"/>
</dbReference>
<dbReference type="KEGG" id="kne:92183703"/>
<dbReference type="GeneID" id="92183703"/>
<keyword evidence="2" id="KW-1185">Reference proteome</keyword>
<organism evidence="1 2">
    <name type="scientific">Kwoniella newhampshirensis</name>
    <dbReference type="NCBI Taxonomy" id="1651941"/>
    <lineage>
        <taxon>Eukaryota</taxon>
        <taxon>Fungi</taxon>
        <taxon>Dikarya</taxon>
        <taxon>Basidiomycota</taxon>
        <taxon>Agaricomycotina</taxon>
        <taxon>Tremellomycetes</taxon>
        <taxon>Tremellales</taxon>
        <taxon>Cryptococcaceae</taxon>
        <taxon>Kwoniella</taxon>
    </lineage>
</organism>
<reference evidence="1 2" key="1">
    <citation type="journal article" date="2024" name="bioRxiv">
        <title>Comparative genomics of Cryptococcus and Kwoniella reveals pathogenesis evolution and contrasting karyotype dynamics via intercentromeric recombination or chromosome fusion.</title>
        <authorList>
            <person name="Coelho M.A."/>
            <person name="David-Palma M."/>
            <person name="Shea T."/>
            <person name="Bowers K."/>
            <person name="McGinley-Smith S."/>
            <person name="Mohammad A.W."/>
            <person name="Gnirke A."/>
            <person name="Yurkov A.M."/>
            <person name="Nowrousian M."/>
            <person name="Sun S."/>
            <person name="Cuomo C.A."/>
            <person name="Heitman J."/>
        </authorList>
    </citation>
    <scope>NUCLEOTIDE SEQUENCE [LARGE SCALE GENOMIC DNA]</scope>
    <source>
        <strain evidence="1 2">CBS 13917</strain>
    </source>
</reference>
<dbReference type="EMBL" id="JBCAWK010000013">
    <property type="protein sequence ID" value="KAK8844598.1"/>
    <property type="molecule type" value="Genomic_DNA"/>
</dbReference>
<comment type="caution">
    <text evidence="1">The sequence shown here is derived from an EMBL/GenBank/DDBJ whole genome shotgun (WGS) entry which is preliminary data.</text>
</comment>
<proteinExistence type="predicted"/>
<accession>A0AAW0YEN7</accession>
<dbReference type="Proteomes" id="UP001388673">
    <property type="component" value="Unassembled WGS sequence"/>
</dbReference>
<protein>
    <submittedName>
        <fullName evidence="1">Uncharacterized protein</fullName>
    </submittedName>
</protein>
<sequence>MSKKTLLAATAVLTTSYLYYQQHRLSTLYPTYPIPSSLDPVNRSDNPFTTPNWMKSDAGDLWYFRTPRKVLRDDKAQSTTTHTREELDSWTKAFWGSWPLKVEGRIIGLLTRFGLGVVTPHEGTKSEYDERGRWKGTEVGTRLVGGGFTVDAVDHSPEAPRHICRWGSLTHSPTSSLFIRGGYHTLAILSPSTLPAASLPASAQASDDDILLVFASHAVYKRPVPPRINAQGEEEYVSALDYIPDSTWRDRLLGRFHELYSRILIDLAVGRMGLSPG</sequence>
<evidence type="ECO:0000313" key="1">
    <source>
        <dbReference type="EMBL" id="KAK8844598.1"/>
    </source>
</evidence>
<dbReference type="AlphaFoldDB" id="A0AAW0YEN7"/>